<evidence type="ECO:0000313" key="2">
    <source>
        <dbReference type="EMBL" id="GIF89253.1"/>
    </source>
</evidence>
<keyword evidence="1" id="KW-0472">Membrane</keyword>
<reference evidence="2 3" key="1">
    <citation type="submission" date="2021-01" db="EMBL/GenBank/DDBJ databases">
        <title>Whole genome shotgun sequence of Catellatospora chokoriensis NBRC 107358.</title>
        <authorList>
            <person name="Komaki H."/>
            <person name="Tamura T."/>
        </authorList>
    </citation>
    <scope>NUCLEOTIDE SEQUENCE [LARGE SCALE GENOMIC DNA]</scope>
    <source>
        <strain evidence="2 3">NBRC 107358</strain>
    </source>
</reference>
<protein>
    <submittedName>
        <fullName evidence="2">Uncharacterized protein</fullName>
    </submittedName>
</protein>
<evidence type="ECO:0000313" key="3">
    <source>
        <dbReference type="Proteomes" id="UP000619293"/>
    </source>
</evidence>
<keyword evidence="1" id="KW-1133">Transmembrane helix</keyword>
<gene>
    <name evidence="2" type="ORF">Cch02nite_26970</name>
</gene>
<feature type="transmembrane region" description="Helical" evidence="1">
    <location>
        <begin position="145"/>
        <end position="165"/>
    </location>
</feature>
<keyword evidence="3" id="KW-1185">Reference proteome</keyword>
<accession>A0A8J3K2L1</accession>
<keyword evidence="1" id="KW-0812">Transmembrane</keyword>
<feature type="transmembrane region" description="Helical" evidence="1">
    <location>
        <begin position="81"/>
        <end position="100"/>
    </location>
</feature>
<dbReference type="AlphaFoldDB" id="A0A8J3K2L1"/>
<dbReference type="EMBL" id="BONG01000013">
    <property type="protein sequence ID" value="GIF89253.1"/>
    <property type="molecule type" value="Genomic_DNA"/>
</dbReference>
<sequence>MALGNRGAMVLTASRYRTATGAGVIAALILVLVFGSPVYVDWANDNADTNTAGGWFLKLLTWPAWSFDADSSVQDVLAADLKAILLVIFTAVFLALSTNAQLGRARGTFSQLMAGWSGYIFAGAVAGLLTAFIRSDASLLGAFQAAGSGAIYGLFVGWIVGIATLGHSRGSTP</sequence>
<comment type="caution">
    <text evidence="2">The sequence shown here is derived from an EMBL/GenBank/DDBJ whole genome shotgun (WGS) entry which is preliminary data.</text>
</comment>
<name>A0A8J3K2L1_9ACTN</name>
<proteinExistence type="predicted"/>
<evidence type="ECO:0000256" key="1">
    <source>
        <dbReference type="SAM" id="Phobius"/>
    </source>
</evidence>
<feature type="transmembrane region" description="Helical" evidence="1">
    <location>
        <begin position="21"/>
        <end position="40"/>
    </location>
</feature>
<organism evidence="2 3">
    <name type="scientific">Catellatospora chokoriensis</name>
    <dbReference type="NCBI Taxonomy" id="310353"/>
    <lineage>
        <taxon>Bacteria</taxon>
        <taxon>Bacillati</taxon>
        <taxon>Actinomycetota</taxon>
        <taxon>Actinomycetes</taxon>
        <taxon>Micromonosporales</taxon>
        <taxon>Micromonosporaceae</taxon>
        <taxon>Catellatospora</taxon>
    </lineage>
</organism>
<feature type="transmembrane region" description="Helical" evidence="1">
    <location>
        <begin position="112"/>
        <end position="133"/>
    </location>
</feature>
<dbReference type="Proteomes" id="UP000619293">
    <property type="component" value="Unassembled WGS sequence"/>
</dbReference>